<dbReference type="Pfam" id="PF03929">
    <property type="entry name" value="PepSY_TM"/>
    <property type="match status" value="1"/>
</dbReference>
<reference evidence="2" key="1">
    <citation type="submission" date="2022-11" db="EMBL/GenBank/DDBJ databases">
        <title>Parathalassolutuus dongxingensis gen. nov., sp. nov., a novel member of family Oceanospirillaceae isolated from a coastal shrimp pond in Guangxi, China.</title>
        <authorList>
            <person name="Chen H."/>
        </authorList>
    </citation>
    <scope>NUCLEOTIDE SEQUENCE</scope>
    <source>
        <strain evidence="2">G-43</strain>
    </source>
</reference>
<gene>
    <name evidence="2" type="ORF">OUO13_13540</name>
</gene>
<dbReference type="Proteomes" id="UP001150830">
    <property type="component" value="Unassembled WGS sequence"/>
</dbReference>
<keyword evidence="1" id="KW-0472">Membrane</keyword>
<protein>
    <submittedName>
        <fullName evidence="2">PepSY-associated TM helix domain-containing protein</fullName>
    </submittedName>
</protein>
<feature type="transmembrane region" description="Helical" evidence="1">
    <location>
        <begin position="380"/>
        <end position="401"/>
    </location>
</feature>
<keyword evidence="1" id="KW-0812">Transmembrane</keyword>
<dbReference type="EMBL" id="JAPNOA010000039">
    <property type="protein sequence ID" value="MCY0966212.1"/>
    <property type="molecule type" value="Genomic_DNA"/>
</dbReference>
<organism evidence="2 3">
    <name type="scientific">Parathalassolituus penaei</name>
    <dbReference type="NCBI Taxonomy" id="2997323"/>
    <lineage>
        <taxon>Bacteria</taxon>
        <taxon>Pseudomonadati</taxon>
        <taxon>Pseudomonadota</taxon>
        <taxon>Gammaproteobacteria</taxon>
        <taxon>Oceanospirillales</taxon>
        <taxon>Oceanospirillaceae</taxon>
        <taxon>Parathalassolituus</taxon>
    </lineage>
</organism>
<feature type="transmembrane region" description="Helical" evidence="1">
    <location>
        <begin position="217"/>
        <end position="249"/>
    </location>
</feature>
<evidence type="ECO:0000313" key="2">
    <source>
        <dbReference type="EMBL" id="MCY0966212.1"/>
    </source>
</evidence>
<feature type="transmembrane region" description="Helical" evidence="1">
    <location>
        <begin position="12"/>
        <end position="37"/>
    </location>
</feature>
<evidence type="ECO:0000313" key="3">
    <source>
        <dbReference type="Proteomes" id="UP001150830"/>
    </source>
</evidence>
<name>A0A9X3EEP1_9GAMM</name>
<comment type="caution">
    <text evidence="2">The sequence shown here is derived from an EMBL/GenBank/DDBJ whole genome shotgun (WGS) entry which is preliminary data.</text>
</comment>
<dbReference type="PANTHER" id="PTHR34219:SF4">
    <property type="entry name" value="PEPSY DOMAIN-CONTAINING PROTEIN"/>
    <property type="match status" value="1"/>
</dbReference>
<keyword evidence="1" id="KW-1133">Transmembrane helix</keyword>
<keyword evidence="3" id="KW-1185">Reference proteome</keyword>
<feature type="transmembrane region" description="Helical" evidence="1">
    <location>
        <begin position="174"/>
        <end position="196"/>
    </location>
</feature>
<feature type="transmembrane region" description="Helical" evidence="1">
    <location>
        <begin position="483"/>
        <end position="501"/>
    </location>
</feature>
<proteinExistence type="predicted"/>
<accession>A0A9X3EEP1</accession>
<feature type="transmembrane region" description="Helical" evidence="1">
    <location>
        <begin position="521"/>
        <end position="544"/>
    </location>
</feature>
<dbReference type="AlphaFoldDB" id="A0A9X3EEP1"/>
<sequence length="570" mass="63862">MEFASPRHAMTWLHTWLGLIFGFVLMVCFFFGALSVFDREIDRWAIPETRFDPQPMPSFDQVLLPAYQRMQPDQAEYDRMMPLYHDPAAGPMTPRNELPVDEYWAYTTHRDPVLQIGVGFRVPHPLESVGHNHIHANTTIDPRTGDEVPNSALKIGSDWFYPLHYSLNLEWNSVGYYIVGLAAFFMLVALVSGIWMHRKLFRELFTFRPWKSRLRSILDLHNLTGVVALPFHFFFALTGLIIFASTFYMPVSDTLLKPLHEQQEALEASQNGLPHERSGIPAPLASVDAMVLEAKRLWAERGMAGEVGFLMVSHVGDANSFVSIYRAGSDRVALVGEAIHFRGSDGSLLLQELDHPAVESANEFLTGLHLQHFEHWSLRWLYLFGGLLGCACIATGFLFFIEKRKFQHAREGQFGSRLVEACALACVTGLLLATLAMLVANRLLPEGDQRADWQKWIFCGAWLASLLHGFVRANTHNAARASAAWYEQVWLISILAALAVLTNAITTGDHLLRTLLLEPYMAVAGVDLVLLVCALGATLTARYLQRRHEQACQRVLPSQPASALLDGGAA</sequence>
<feature type="transmembrane region" description="Helical" evidence="1">
    <location>
        <begin position="421"/>
        <end position="441"/>
    </location>
</feature>
<dbReference type="InterPro" id="IPR005625">
    <property type="entry name" value="PepSY-ass_TM"/>
</dbReference>
<dbReference type="PANTHER" id="PTHR34219">
    <property type="entry name" value="IRON-REGULATED INNER MEMBRANE PROTEIN-RELATED"/>
    <property type="match status" value="1"/>
</dbReference>
<dbReference type="RefSeq" id="WP_283174423.1">
    <property type="nucleotide sequence ID" value="NZ_JAPNOA010000039.1"/>
</dbReference>
<evidence type="ECO:0000256" key="1">
    <source>
        <dbReference type="SAM" id="Phobius"/>
    </source>
</evidence>